<evidence type="ECO:0000313" key="1">
    <source>
        <dbReference type="EMBL" id="MFC0470052.1"/>
    </source>
</evidence>
<evidence type="ECO:0000313" key="2">
    <source>
        <dbReference type="Proteomes" id="UP001589838"/>
    </source>
</evidence>
<dbReference type="RefSeq" id="WP_335961323.1">
    <property type="nucleotide sequence ID" value="NZ_JAXBLX010000016.1"/>
</dbReference>
<proteinExistence type="predicted"/>
<reference evidence="1 2" key="1">
    <citation type="submission" date="2024-09" db="EMBL/GenBank/DDBJ databases">
        <authorList>
            <person name="Sun Q."/>
            <person name="Mori K."/>
        </authorList>
    </citation>
    <scope>NUCLEOTIDE SEQUENCE [LARGE SCALE GENOMIC DNA]</scope>
    <source>
        <strain evidence="1 2">NCAIM B.02610</strain>
    </source>
</reference>
<evidence type="ECO:0008006" key="3">
    <source>
        <dbReference type="Google" id="ProtNLM"/>
    </source>
</evidence>
<comment type="caution">
    <text evidence="1">The sequence shown here is derived from an EMBL/GenBank/DDBJ whole genome shotgun (WGS) entry which is preliminary data.</text>
</comment>
<name>A0ABV6K9S2_9BACI</name>
<gene>
    <name evidence="1" type="ORF">ACFFHM_05810</name>
</gene>
<dbReference type="EMBL" id="JBHLUX010000017">
    <property type="protein sequence ID" value="MFC0470052.1"/>
    <property type="molecule type" value="Genomic_DNA"/>
</dbReference>
<sequence length="95" mass="11040">MYNETQITSFEKHLVKKGYSNLVIGQYIRKVKEFLKCEDAYSVQRTDHAELTEVISKYLANTPLSSQKSQFKLLYMLIIIFLAEPDFLSAKSLEI</sequence>
<dbReference type="Proteomes" id="UP001589838">
    <property type="component" value="Unassembled WGS sequence"/>
</dbReference>
<organism evidence="1 2">
    <name type="scientific">Halalkalibacter kiskunsagensis</name>
    <dbReference type="NCBI Taxonomy" id="1548599"/>
    <lineage>
        <taxon>Bacteria</taxon>
        <taxon>Bacillati</taxon>
        <taxon>Bacillota</taxon>
        <taxon>Bacilli</taxon>
        <taxon>Bacillales</taxon>
        <taxon>Bacillaceae</taxon>
        <taxon>Halalkalibacter</taxon>
    </lineage>
</organism>
<keyword evidence="2" id="KW-1185">Reference proteome</keyword>
<protein>
    <recommendedName>
        <fullName evidence="3">Core-binding (CB) domain-containing protein</fullName>
    </recommendedName>
</protein>
<accession>A0ABV6K9S2</accession>